<organism evidence="3 4">
    <name type="scientific">Pseudodesulfovibrio portus</name>
    <dbReference type="NCBI Taxonomy" id="231439"/>
    <lineage>
        <taxon>Bacteria</taxon>
        <taxon>Pseudomonadati</taxon>
        <taxon>Thermodesulfobacteriota</taxon>
        <taxon>Desulfovibrionia</taxon>
        <taxon>Desulfovibrionales</taxon>
        <taxon>Desulfovibrionaceae</taxon>
    </lineage>
</organism>
<feature type="coiled-coil region" evidence="1">
    <location>
        <begin position="44"/>
        <end position="71"/>
    </location>
</feature>
<sequence>MLDFNTLSLIFVMGALIILGAVVVHFQNCSNMIRKKRMEFQGLFNMLEKKLGDLEREVIELQMEIDGIDKQIKSMQ</sequence>
<proteinExistence type="predicted"/>
<reference evidence="3" key="1">
    <citation type="submission" date="2022-08" db="EMBL/GenBank/DDBJ databases">
        <title>Genome Sequence of the sulphate-reducing bacterium, Pseudodesulfovibrio portus JCM14722.</title>
        <authorList>
            <person name="Kondo R."/>
            <person name="Kataoka T."/>
        </authorList>
    </citation>
    <scope>NUCLEOTIDE SEQUENCE</scope>
    <source>
        <strain evidence="3">JCM 14722</strain>
    </source>
</reference>
<name>A0ABM8ANG1_9BACT</name>
<evidence type="ECO:0000313" key="4">
    <source>
        <dbReference type="Proteomes" id="UP001061361"/>
    </source>
</evidence>
<protein>
    <submittedName>
        <fullName evidence="3">Uncharacterized protein</fullName>
    </submittedName>
</protein>
<keyword evidence="2" id="KW-1133">Transmembrane helix</keyword>
<gene>
    <name evidence="3" type="ORF">JCM14722_04730</name>
</gene>
<dbReference type="Proteomes" id="UP001061361">
    <property type="component" value="Chromosome"/>
</dbReference>
<evidence type="ECO:0000256" key="1">
    <source>
        <dbReference type="SAM" id="Coils"/>
    </source>
</evidence>
<dbReference type="RefSeq" id="WP_264982989.1">
    <property type="nucleotide sequence ID" value="NZ_AP026708.1"/>
</dbReference>
<keyword evidence="2" id="KW-0472">Membrane</keyword>
<dbReference type="EMBL" id="AP026708">
    <property type="protein sequence ID" value="BDQ32931.1"/>
    <property type="molecule type" value="Genomic_DNA"/>
</dbReference>
<feature type="transmembrane region" description="Helical" evidence="2">
    <location>
        <begin position="6"/>
        <end position="26"/>
    </location>
</feature>
<keyword evidence="4" id="KW-1185">Reference proteome</keyword>
<evidence type="ECO:0000256" key="2">
    <source>
        <dbReference type="SAM" id="Phobius"/>
    </source>
</evidence>
<keyword evidence="1" id="KW-0175">Coiled coil</keyword>
<accession>A0ABM8ANG1</accession>
<evidence type="ECO:0000313" key="3">
    <source>
        <dbReference type="EMBL" id="BDQ32931.1"/>
    </source>
</evidence>
<keyword evidence="2" id="KW-0812">Transmembrane</keyword>